<evidence type="ECO:0000256" key="2">
    <source>
        <dbReference type="SAM" id="MobiDB-lite"/>
    </source>
</evidence>
<keyword evidence="1" id="KW-0175">Coiled coil</keyword>
<sequence length="455" mass="52106">MDLSPEPKPTSERKSSEECLENLITNVPTNNKNDKMPGFSHDNNNLEKRENKMNEGKLYSGMVSNSIEHFDCKGQEKRNGVNATKKLENGNRNDDEIEYFEDGLKLHAYEKEALKEDKENVEMETDFLQQINLQNDVSRSSSNTSSENSSGIENDFKLHDSIFDDSSTKQFPNVEGYNLAKYSCKKENEVSKKSGVGENEQEKINLINIKDNISTEDKCVVSSHNDISLFDAIKFPYKNPSNAFDVVVPLIGKTLISVDDIKPFNNRYDLAAEINQLKGIQDAPFMPKLSYHEWRKQRDARSQKEKDREERYEKFVAVKTAAYIIQISVSILQEMQNDNPDEEIIQRCFLRFLSAPASTLSLILSSQFVHVMMYIRGSSDFSHKLRRTADQCYMKCHVMFPIPDGYNFETVYTSEVVKNLPDQLNGMRNFILDYGDFEFPASESDDSAFSDNNGD</sequence>
<feature type="compositionally biased region" description="Low complexity" evidence="2">
    <location>
        <begin position="138"/>
        <end position="150"/>
    </location>
</feature>
<proteinExistence type="predicted"/>
<reference evidence="3" key="1">
    <citation type="journal article" date="2020" name="bioRxiv">
        <title>Chromosome-level reference genome of the European wasp spider Argiope bruennichi: a resource for studies on range expansion and evolutionary adaptation.</title>
        <authorList>
            <person name="Sheffer M.M."/>
            <person name="Hoppe A."/>
            <person name="Krehenwinkel H."/>
            <person name="Uhl G."/>
            <person name="Kuss A.W."/>
            <person name="Jensen L."/>
            <person name="Jensen C."/>
            <person name="Gillespie R.G."/>
            <person name="Hoff K.J."/>
            <person name="Prost S."/>
        </authorList>
    </citation>
    <scope>NUCLEOTIDE SEQUENCE</scope>
</reference>
<organism evidence="3 4">
    <name type="scientific">Argiope bruennichi</name>
    <name type="common">Wasp spider</name>
    <name type="synonym">Aranea bruennichi</name>
    <dbReference type="NCBI Taxonomy" id="94029"/>
    <lineage>
        <taxon>Eukaryota</taxon>
        <taxon>Metazoa</taxon>
        <taxon>Ecdysozoa</taxon>
        <taxon>Arthropoda</taxon>
        <taxon>Chelicerata</taxon>
        <taxon>Arachnida</taxon>
        <taxon>Araneae</taxon>
        <taxon>Araneomorphae</taxon>
        <taxon>Entelegynae</taxon>
        <taxon>Araneoidea</taxon>
        <taxon>Araneidae</taxon>
        <taxon>Argiope</taxon>
    </lineage>
</organism>
<accession>A0A8T0EAC0</accession>
<comment type="caution">
    <text evidence="3">The sequence shown here is derived from an EMBL/GenBank/DDBJ whole genome shotgun (WGS) entry which is preliminary data.</text>
</comment>
<evidence type="ECO:0000313" key="3">
    <source>
        <dbReference type="EMBL" id="KAF8767812.1"/>
    </source>
</evidence>
<feature type="region of interest" description="Disordered" evidence="2">
    <location>
        <begin position="132"/>
        <end position="153"/>
    </location>
</feature>
<feature type="coiled-coil region" evidence="1">
    <location>
        <begin position="104"/>
        <end position="131"/>
    </location>
</feature>
<reference evidence="3" key="2">
    <citation type="submission" date="2020-06" db="EMBL/GenBank/DDBJ databases">
        <authorList>
            <person name="Sheffer M."/>
        </authorList>
    </citation>
    <scope>NUCLEOTIDE SEQUENCE</scope>
</reference>
<dbReference type="Proteomes" id="UP000807504">
    <property type="component" value="Unassembled WGS sequence"/>
</dbReference>
<dbReference type="EMBL" id="JABXBU010002230">
    <property type="protein sequence ID" value="KAF8767812.1"/>
    <property type="molecule type" value="Genomic_DNA"/>
</dbReference>
<dbReference type="AlphaFoldDB" id="A0A8T0EAC0"/>
<name>A0A8T0EAC0_ARGBR</name>
<gene>
    <name evidence="3" type="ORF">HNY73_020703</name>
</gene>
<evidence type="ECO:0000256" key="1">
    <source>
        <dbReference type="SAM" id="Coils"/>
    </source>
</evidence>
<protein>
    <submittedName>
        <fullName evidence="3">Uncharacterized protein</fullName>
    </submittedName>
</protein>
<evidence type="ECO:0000313" key="4">
    <source>
        <dbReference type="Proteomes" id="UP000807504"/>
    </source>
</evidence>
<feature type="region of interest" description="Disordered" evidence="2">
    <location>
        <begin position="26"/>
        <end position="52"/>
    </location>
</feature>
<keyword evidence="4" id="KW-1185">Reference proteome</keyword>